<name>A0A346PK90_9EURY</name>
<keyword evidence="2" id="KW-1185">Reference proteome</keyword>
<proteinExistence type="predicted"/>
<evidence type="ECO:0000313" key="1">
    <source>
        <dbReference type="EMBL" id="AXR79935.1"/>
    </source>
</evidence>
<evidence type="ECO:0008006" key="3">
    <source>
        <dbReference type="Google" id="ProtNLM"/>
    </source>
</evidence>
<dbReference type="InterPro" id="IPR013783">
    <property type="entry name" value="Ig-like_fold"/>
</dbReference>
<dbReference type="RefSeq" id="WP_133412195.1">
    <property type="nucleotide sequence ID" value="NZ_CP027032.1"/>
</dbReference>
<dbReference type="KEGG" id="nag:AArcMg_4110"/>
<dbReference type="OrthoDB" id="205968at2157"/>
<organism evidence="1 2">
    <name type="scientific">Natrarchaeobaculum sulfurireducens</name>
    <dbReference type="NCBI Taxonomy" id="2044521"/>
    <lineage>
        <taxon>Archaea</taxon>
        <taxon>Methanobacteriati</taxon>
        <taxon>Methanobacteriota</taxon>
        <taxon>Stenosarchaea group</taxon>
        <taxon>Halobacteria</taxon>
        <taxon>Halobacteriales</taxon>
        <taxon>Natrialbaceae</taxon>
        <taxon>Natrarchaeobaculum</taxon>
    </lineage>
</organism>
<reference evidence="1 2" key="1">
    <citation type="submission" date="2018-02" db="EMBL/GenBank/DDBJ databases">
        <title>Phenotypic and genomic properties of facultatively anaerobic sulfur-reducing natronoarchaea from hypersaline soda lakes.</title>
        <authorList>
            <person name="Sorokin D.Y."/>
            <person name="Kublanov I.V."/>
            <person name="Roman P."/>
            <person name="Sinninghe Damste J.S."/>
            <person name="Golyshin P.N."/>
            <person name="Rojo D."/>
            <person name="Ciordia S."/>
            <person name="Mena M.D.C."/>
            <person name="Ferrer M."/>
            <person name="Messina E."/>
            <person name="Smedile F."/>
            <person name="La Spada G."/>
            <person name="La Cono V."/>
            <person name="Yakimov M.M."/>
        </authorList>
    </citation>
    <scope>NUCLEOTIDE SEQUENCE [LARGE SCALE GENOMIC DNA]</scope>
    <source>
        <strain evidence="1 2">AArc-Mg</strain>
        <plasmid evidence="2">paarc-mg-01</plasmid>
    </source>
</reference>
<evidence type="ECO:0000313" key="2">
    <source>
        <dbReference type="Proteomes" id="UP000258613"/>
    </source>
</evidence>
<dbReference type="GeneID" id="37640393"/>
<accession>A0A346PK90</accession>
<dbReference type="AlphaFoldDB" id="A0A346PK90"/>
<geneLocation type="plasmid" evidence="2">
    <name>paarc-mg-01</name>
</geneLocation>
<sequence length="436" mass="47564">MNRRRYLAGFGVGFGTFVSGLTGVAGGSTTISVELLETNAPLDAGELLEAEAEIENDSDEEVSVDVEFVVGEDPEVESRRTVSVGPGETEIIDRLQFRTYPVLEDDEFPISVETEYGSDETTVSVSGVDQLDSQYIEPSSELSVQPGASVMFELDGSAFDDSSEIQWYVDGDSLGGVNGPYASHYQYAEGADFMLNTFDEEGTYDVAAAIVDQNEMVRWEVTVESDGVAPPTIAATDPETSDIPMDSEQELELEVSASDNELDRIIWWLTQSDTLQDISDVSGQQDTASIDSGYGCHTCQIEVWVLDEQNVYTDDTLWMFDDDLSPDDEEDDPDGDYESIDVTIIDSNDPVSGGESLEVTTEIENTGETAATETVEFVVGEDPEVVDDETVELDTGETEQVTLEFETYPVEQADTFPVRVTAAESTDEIIVNVEAT</sequence>
<dbReference type="Gene3D" id="2.60.40.10">
    <property type="entry name" value="Immunoglobulins"/>
    <property type="match status" value="1"/>
</dbReference>
<protein>
    <recommendedName>
        <fullName evidence="3">CARDB domain-containing protein</fullName>
    </recommendedName>
</protein>
<gene>
    <name evidence="1" type="ORF">AArcMg_4110</name>
</gene>
<dbReference type="EMBL" id="CP027032">
    <property type="protein sequence ID" value="AXR79935.1"/>
    <property type="molecule type" value="Genomic_DNA"/>
</dbReference>
<dbReference type="Proteomes" id="UP000258613">
    <property type="component" value="Plasmid pAArc-Mg-01"/>
</dbReference>
<keyword evidence="1" id="KW-0614">Plasmid</keyword>